<evidence type="ECO:0000313" key="2">
    <source>
        <dbReference type="EMBL" id="VDO02144.1"/>
    </source>
</evidence>
<feature type="region of interest" description="Disordered" evidence="1">
    <location>
        <begin position="25"/>
        <end position="58"/>
    </location>
</feature>
<protein>
    <submittedName>
        <fullName evidence="4">Ovule protein</fullName>
    </submittedName>
</protein>
<dbReference type="WBParaSite" id="HNAJ_0000628801-mRNA-1">
    <property type="protein sequence ID" value="HNAJ_0000628801-mRNA-1"/>
    <property type="gene ID" value="HNAJ_0000628801"/>
</dbReference>
<gene>
    <name evidence="2" type="ORF">HNAJ_LOCUS6284</name>
</gene>
<reference evidence="2 3" key="2">
    <citation type="submission" date="2018-11" db="EMBL/GenBank/DDBJ databases">
        <authorList>
            <consortium name="Pathogen Informatics"/>
        </authorList>
    </citation>
    <scope>NUCLEOTIDE SEQUENCE [LARGE SCALE GENOMIC DNA]</scope>
</reference>
<evidence type="ECO:0000256" key="1">
    <source>
        <dbReference type="SAM" id="MobiDB-lite"/>
    </source>
</evidence>
<dbReference type="EMBL" id="UZAE01006587">
    <property type="protein sequence ID" value="VDO02144.1"/>
    <property type="molecule type" value="Genomic_DNA"/>
</dbReference>
<evidence type="ECO:0000313" key="4">
    <source>
        <dbReference type="WBParaSite" id="HNAJ_0000628801-mRNA-1"/>
    </source>
</evidence>
<dbReference type="AlphaFoldDB" id="A0A0R3TGU7"/>
<reference evidence="4" key="1">
    <citation type="submission" date="2017-02" db="UniProtKB">
        <authorList>
            <consortium name="WormBaseParasite"/>
        </authorList>
    </citation>
    <scope>IDENTIFICATION</scope>
</reference>
<dbReference type="Proteomes" id="UP000278807">
    <property type="component" value="Unassembled WGS sequence"/>
</dbReference>
<organism evidence="4">
    <name type="scientific">Rodentolepis nana</name>
    <name type="common">Dwarf tapeworm</name>
    <name type="synonym">Hymenolepis nana</name>
    <dbReference type="NCBI Taxonomy" id="102285"/>
    <lineage>
        <taxon>Eukaryota</taxon>
        <taxon>Metazoa</taxon>
        <taxon>Spiralia</taxon>
        <taxon>Lophotrochozoa</taxon>
        <taxon>Platyhelminthes</taxon>
        <taxon>Cestoda</taxon>
        <taxon>Eucestoda</taxon>
        <taxon>Cyclophyllidea</taxon>
        <taxon>Hymenolepididae</taxon>
        <taxon>Rodentolepis</taxon>
    </lineage>
</organism>
<sequence length="177" mass="20127">MGNCLPTTHRFFRLTRFRRVRNESPMRVDEGVEEGEAGGETRNSTGHEEIGAATNRMKQATMSEISAKEKEVEDEIESIVGTITDTHKDAESECSSTLGEFKSLESLCEEDEELEQMENSIEQNTSEKAVEDEIEIESRDYEYEYEYEDSECSSIRLATKSLPISNKKANSEFCLKI</sequence>
<name>A0A0R3TGU7_RODNA</name>
<proteinExistence type="predicted"/>
<keyword evidence="3" id="KW-1185">Reference proteome</keyword>
<evidence type="ECO:0000313" key="3">
    <source>
        <dbReference type="Proteomes" id="UP000278807"/>
    </source>
</evidence>
<accession>A0A0R3TGU7</accession>